<name>A0A366D0M1_9GAMM</name>
<reference evidence="1 2" key="1">
    <citation type="submission" date="2018-06" db="EMBL/GenBank/DDBJ databases">
        <title>Genomic Encyclopedia of Type Strains, Phase III (KMG-III): the genomes of soil and plant-associated and newly described type strains.</title>
        <authorList>
            <person name="Whitman W."/>
        </authorList>
    </citation>
    <scope>NUCLEOTIDE SEQUENCE [LARGE SCALE GENOMIC DNA]</scope>
    <source>
        <strain evidence="1 2">CECT 7732</strain>
    </source>
</reference>
<dbReference type="RefSeq" id="WP_113874396.1">
    <property type="nucleotide sequence ID" value="NZ_QNRF01000004.1"/>
</dbReference>
<evidence type="ECO:0000313" key="2">
    <source>
        <dbReference type="Proteomes" id="UP000252086"/>
    </source>
</evidence>
<comment type="caution">
    <text evidence="1">The sequence shown here is derived from an EMBL/GenBank/DDBJ whole genome shotgun (WGS) entry which is preliminary data.</text>
</comment>
<dbReference type="AlphaFoldDB" id="A0A366D0M1"/>
<proteinExistence type="predicted"/>
<keyword evidence="2" id="KW-1185">Reference proteome</keyword>
<evidence type="ECO:0000313" key="1">
    <source>
        <dbReference type="EMBL" id="RBO83445.1"/>
    </source>
</evidence>
<dbReference type="Proteomes" id="UP000252086">
    <property type="component" value="Unassembled WGS sequence"/>
</dbReference>
<dbReference type="EMBL" id="QNRF01000004">
    <property type="protein sequence ID" value="RBO83445.1"/>
    <property type="molecule type" value="Genomic_DNA"/>
</dbReference>
<accession>A0A366D0M1</accession>
<gene>
    <name evidence="1" type="ORF">DFP76_104264</name>
</gene>
<organism evidence="1 2">
    <name type="scientific">Marinomonas aquiplantarum</name>
    <dbReference type="NCBI Taxonomy" id="491951"/>
    <lineage>
        <taxon>Bacteria</taxon>
        <taxon>Pseudomonadati</taxon>
        <taxon>Pseudomonadota</taxon>
        <taxon>Gammaproteobacteria</taxon>
        <taxon>Oceanospirillales</taxon>
        <taxon>Oceanospirillaceae</taxon>
        <taxon>Marinomonas</taxon>
    </lineage>
</organism>
<sequence>MKYEYTLKINGEASGLIAHDIVLDSGIPGRATFTINATDSPSGIVLFSFKVNNDQQHNHFYGYIERATKISNGVWSIFCREKANALEQRVPLSLRNKTLKEILDEVKKITGVGFTIPQADYTTKAIPYCFNTGNGFHLLQSLGNMLEIKDYLWQQRRDGLIFVGSWSDGHWPKQPINIANSLFDKQSPNQSAEIMAIPGLRPNFILNGTRLKSIRMIDAKMVASWKK</sequence>
<protein>
    <submittedName>
        <fullName evidence="1">Uncharacterized protein</fullName>
    </submittedName>
</protein>
<dbReference type="OrthoDB" id="6101337at2"/>